<keyword evidence="2" id="KW-1185">Reference proteome</keyword>
<comment type="caution">
    <text evidence="1">The sequence shown here is derived from an EMBL/GenBank/DDBJ whole genome shotgun (WGS) entry which is preliminary data.</text>
</comment>
<dbReference type="EMBL" id="CM047908">
    <property type="protein sequence ID" value="KAJ0082306.1"/>
    <property type="molecule type" value="Genomic_DNA"/>
</dbReference>
<sequence length="44" mass="5493">MVNSWRHYWLAKTWDNNFSWRPFEPSCYPINKSIQNIFFKLITL</sequence>
<evidence type="ECO:0000313" key="2">
    <source>
        <dbReference type="Proteomes" id="UP001164250"/>
    </source>
</evidence>
<evidence type="ECO:0000313" key="1">
    <source>
        <dbReference type="EMBL" id="KAJ0082306.1"/>
    </source>
</evidence>
<accession>A0ACC1A938</accession>
<gene>
    <name evidence="1" type="ORF">Patl1_11436</name>
</gene>
<proteinExistence type="predicted"/>
<organism evidence="1 2">
    <name type="scientific">Pistacia atlantica</name>
    <dbReference type="NCBI Taxonomy" id="434234"/>
    <lineage>
        <taxon>Eukaryota</taxon>
        <taxon>Viridiplantae</taxon>
        <taxon>Streptophyta</taxon>
        <taxon>Embryophyta</taxon>
        <taxon>Tracheophyta</taxon>
        <taxon>Spermatophyta</taxon>
        <taxon>Magnoliopsida</taxon>
        <taxon>eudicotyledons</taxon>
        <taxon>Gunneridae</taxon>
        <taxon>Pentapetalae</taxon>
        <taxon>rosids</taxon>
        <taxon>malvids</taxon>
        <taxon>Sapindales</taxon>
        <taxon>Anacardiaceae</taxon>
        <taxon>Pistacia</taxon>
    </lineage>
</organism>
<protein>
    <submittedName>
        <fullName evidence="1">Uncharacterized protein</fullName>
    </submittedName>
</protein>
<reference evidence="2" key="1">
    <citation type="journal article" date="2023" name="G3 (Bethesda)">
        <title>Genome assembly and association tests identify interacting loci associated with vigor, precocity, and sex in interspecific pistachio rootstocks.</title>
        <authorList>
            <person name="Palmer W."/>
            <person name="Jacygrad E."/>
            <person name="Sagayaradj S."/>
            <person name="Cavanaugh K."/>
            <person name="Han R."/>
            <person name="Bertier L."/>
            <person name="Beede B."/>
            <person name="Kafkas S."/>
            <person name="Golino D."/>
            <person name="Preece J."/>
            <person name="Michelmore R."/>
        </authorList>
    </citation>
    <scope>NUCLEOTIDE SEQUENCE [LARGE SCALE GENOMIC DNA]</scope>
</reference>
<dbReference type="Proteomes" id="UP001164250">
    <property type="component" value="Chromosome 12"/>
</dbReference>
<name>A0ACC1A938_9ROSI</name>